<evidence type="ECO:0000256" key="1">
    <source>
        <dbReference type="SAM" id="Phobius"/>
    </source>
</evidence>
<dbReference type="EMBL" id="CP021056">
    <property type="protein sequence ID" value="QXE25367.1"/>
    <property type="molecule type" value="Genomic_DNA"/>
</dbReference>
<evidence type="ECO:0000313" key="3">
    <source>
        <dbReference type="Proteomes" id="UP000683511"/>
    </source>
</evidence>
<dbReference type="KEGG" id="rsin:B6N60_04081"/>
<dbReference type="AlphaFoldDB" id="A0A975TC72"/>
<keyword evidence="1" id="KW-0472">Membrane</keyword>
<gene>
    <name evidence="2" type="ORF">B6N60_04081</name>
</gene>
<dbReference type="InterPro" id="IPR021499">
    <property type="entry name" value="DUF3153"/>
</dbReference>
<sequence length="275" mass="31185">MKISKLPQILTWLFKPFTSLFIRNQKIKHKPILFIIISLSLLLSGCVQYDLGINFNHANSGELVQHIQISEKLTSLSGDYVYEWLNSLERRAKKLQGSAKRISPQEVVVKIPFTNGKELQEKFNSFFNPRNDKKAKDLDNNGELAKIDSNLIVEQNNFLLFVRNRLIYDLDLSSLAVIASNGNVIEGTSSLVNLDLSLNTPFGAKNIQPVENINQPEKHGNQLVWKLQPGQLNHVEIVFWLPNFLGIGTLVIILLIWAGLYLRYTVLPAPVVEKN</sequence>
<organism evidence="2 3">
    <name type="scientific">Richelia sinica FACHB-800</name>
    <dbReference type="NCBI Taxonomy" id="1357546"/>
    <lineage>
        <taxon>Bacteria</taxon>
        <taxon>Bacillati</taxon>
        <taxon>Cyanobacteriota</taxon>
        <taxon>Cyanophyceae</taxon>
        <taxon>Nostocales</taxon>
        <taxon>Nostocaceae</taxon>
        <taxon>Richelia</taxon>
    </lineage>
</organism>
<dbReference type="Proteomes" id="UP000683511">
    <property type="component" value="Chromosome"/>
</dbReference>
<evidence type="ECO:0000313" key="2">
    <source>
        <dbReference type="EMBL" id="QXE25367.1"/>
    </source>
</evidence>
<name>A0A975TC72_9NOST</name>
<accession>A0A975TC72</accession>
<dbReference type="Pfam" id="PF11353">
    <property type="entry name" value="DUF3153"/>
    <property type="match status" value="1"/>
</dbReference>
<reference evidence="2" key="1">
    <citation type="submission" date="2017-04" db="EMBL/GenBank/DDBJ databases">
        <title>Genome deletions in a multicellular cyanobacterial endosymbiont for morphological adaptation in marine diatoms.</title>
        <authorList>
            <person name="Wang Y."/>
            <person name="Gao H."/>
            <person name="Li R."/>
            <person name="Xu X."/>
        </authorList>
    </citation>
    <scope>NUCLEOTIDE SEQUENCE</scope>
    <source>
        <strain evidence="2">FACHB 800</strain>
    </source>
</reference>
<feature type="transmembrane region" description="Helical" evidence="1">
    <location>
        <begin position="237"/>
        <end position="262"/>
    </location>
</feature>
<keyword evidence="1" id="KW-0812">Transmembrane</keyword>
<proteinExistence type="predicted"/>
<dbReference type="RefSeq" id="WP_190603901.1">
    <property type="nucleotide sequence ID" value="NZ_CP021056.1"/>
</dbReference>
<evidence type="ECO:0008006" key="4">
    <source>
        <dbReference type="Google" id="ProtNLM"/>
    </source>
</evidence>
<keyword evidence="3" id="KW-1185">Reference proteome</keyword>
<protein>
    <recommendedName>
        <fullName evidence="4">DUF3153 domain-containing protein</fullName>
    </recommendedName>
</protein>
<keyword evidence="1" id="KW-1133">Transmembrane helix</keyword>